<dbReference type="InterPro" id="IPR009057">
    <property type="entry name" value="Homeodomain-like_sf"/>
</dbReference>
<dbReference type="Gene3D" id="1.10.10.60">
    <property type="entry name" value="Homeodomain-like"/>
    <property type="match status" value="1"/>
</dbReference>
<dbReference type="SUPFAM" id="SSF46689">
    <property type="entry name" value="Homeodomain-like"/>
    <property type="match status" value="2"/>
</dbReference>
<reference evidence="7" key="3">
    <citation type="submission" date="2015-06" db="UniProtKB">
        <authorList>
            <consortium name="EnsemblMetazoa"/>
        </authorList>
    </citation>
    <scope>IDENTIFICATION</scope>
</reference>
<evidence type="ECO:0000256" key="1">
    <source>
        <dbReference type="ARBA" id="ARBA00022491"/>
    </source>
</evidence>
<dbReference type="EnsemblMetazoa" id="CapteT131423">
    <property type="protein sequence ID" value="CapteP131423"/>
    <property type="gene ID" value="CapteG131423"/>
</dbReference>
<dbReference type="EMBL" id="KB308877">
    <property type="protein sequence ID" value="ELT96292.1"/>
    <property type="molecule type" value="Genomic_DNA"/>
</dbReference>
<keyword evidence="3" id="KW-0238">DNA-binding</keyword>
<feature type="domain" description="HTH araC/xylS-type" evidence="5">
    <location>
        <begin position="59"/>
        <end position="156"/>
    </location>
</feature>
<dbReference type="PANTHER" id="PTHR11019">
    <property type="entry name" value="HTH-TYPE TRANSCRIPTIONAL REGULATOR NIMR"/>
    <property type="match status" value="1"/>
</dbReference>
<dbReference type="InterPro" id="IPR020449">
    <property type="entry name" value="Tscrpt_reg_AraC-type_HTH"/>
</dbReference>
<keyword evidence="4" id="KW-0804">Transcription</keyword>
<dbReference type="OMA" id="CQAVMAN"/>
<organism evidence="6">
    <name type="scientific">Capitella teleta</name>
    <name type="common">Polychaete worm</name>
    <dbReference type="NCBI Taxonomy" id="283909"/>
    <lineage>
        <taxon>Eukaryota</taxon>
        <taxon>Metazoa</taxon>
        <taxon>Spiralia</taxon>
        <taxon>Lophotrochozoa</taxon>
        <taxon>Annelida</taxon>
        <taxon>Polychaeta</taxon>
        <taxon>Sedentaria</taxon>
        <taxon>Scolecida</taxon>
        <taxon>Capitellidae</taxon>
        <taxon>Capitella</taxon>
    </lineage>
</organism>
<feature type="non-terminal residue" evidence="6">
    <location>
        <position position="1"/>
    </location>
</feature>
<name>R7TRV0_CAPTE</name>
<evidence type="ECO:0000256" key="2">
    <source>
        <dbReference type="ARBA" id="ARBA00023015"/>
    </source>
</evidence>
<keyword evidence="2" id="KW-0805">Transcription regulation</keyword>
<dbReference type="OrthoDB" id="10262598at2759"/>
<reference evidence="8" key="1">
    <citation type="submission" date="2012-12" db="EMBL/GenBank/DDBJ databases">
        <authorList>
            <person name="Hellsten U."/>
            <person name="Grimwood J."/>
            <person name="Chapman J.A."/>
            <person name="Shapiro H."/>
            <person name="Aerts A."/>
            <person name="Otillar R.P."/>
            <person name="Terry A.Y."/>
            <person name="Boore J.L."/>
            <person name="Simakov O."/>
            <person name="Marletaz F."/>
            <person name="Cho S.-J."/>
            <person name="Edsinger-Gonzales E."/>
            <person name="Havlak P."/>
            <person name="Kuo D.-H."/>
            <person name="Larsson T."/>
            <person name="Lv J."/>
            <person name="Arendt D."/>
            <person name="Savage R."/>
            <person name="Osoegawa K."/>
            <person name="de Jong P."/>
            <person name="Lindberg D.R."/>
            <person name="Seaver E.C."/>
            <person name="Weisblat D.A."/>
            <person name="Putnam N.H."/>
            <person name="Grigoriev I.V."/>
            <person name="Rokhsar D.S."/>
        </authorList>
    </citation>
    <scope>NUCLEOTIDE SEQUENCE</scope>
    <source>
        <strain evidence="8">I ESC-2004</strain>
    </source>
</reference>
<evidence type="ECO:0000313" key="6">
    <source>
        <dbReference type="EMBL" id="ELT96292.1"/>
    </source>
</evidence>
<dbReference type="Proteomes" id="UP000014760">
    <property type="component" value="Unassembled WGS sequence"/>
</dbReference>
<keyword evidence="8" id="KW-1185">Reference proteome</keyword>
<evidence type="ECO:0000256" key="3">
    <source>
        <dbReference type="ARBA" id="ARBA00023125"/>
    </source>
</evidence>
<dbReference type="FunFam" id="1.10.10.60:FF:000132">
    <property type="entry name" value="AraC family transcriptional regulator"/>
    <property type="match status" value="1"/>
</dbReference>
<gene>
    <name evidence="6" type="ORF">CAPTEDRAFT_131423</name>
</gene>
<dbReference type="HOGENOM" id="CLU_000445_87_3_1"/>
<dbReference type="SMART" id="SM00342">
    <property type="entry name" value="HTH_ARAC"/>
    <property type="match status" value="1"/>
</dbReference>
<keyword evidence="1" id="KW-0678">Repressor</keyword>
<evidence type="ECO:0000256" key="4">
    <source>
        <dbReference type="ARBA" id="ARBA00023163"/>
    </source>
</evidence>
<dbReference type="GO" id="GO:0043565">
    <property type="term" value="F:sequence-specific DNA binding"/>
    <property type="evidence" value="ECO:0007669"/>
    <property type="project" value="InterPro"/>
</dbReference>
<reference evidence="6 8" key="2">
    <citation type="journal article" date="2013" name="Nature">
        <title>Insights into bilaterian evolution from three spiralian genomes.</title>
        <authorList>
            <person name="Simakov O."/>
            <person name="Marletaz F."/>
            <person name="Cho S.J."/>
            <person name="Edsinger-Gonzales E."/>
            <person name="Havlak P."/>
            <person name="Hellsten U."/>
            <person name="Kuo D.H."/>
            <person name="Larsson T."/>
            <person name="Lv J."/>
            <person name="Arendt D."/>
            <person name="Savage R."/>
            <person name="Osoegawa K."/>
            <person name="de Jong P."/>
            <person name="Grimwood J."/>
            <person name="Chapman J.A."/>
            <person name="Shapiro H."/>
            <person name="Aerts A."/>
            <person name="Otillar R.P."/>
            <person name="Terry A.Y."/>
            <person name="Boore J.L."/>
            <person name="Grigoriev I.V."/>
            <person name="Lindberg D.R."/>
            <person name="Seaver E.C."/>
            <person name="Weisblat D.A."/>
            <person name="Putnam N.H."/>
            <person name="Rokhsar D.S."/>
        </authorList>
    </citation>
    <scope>NUCLEOTIDE SEQUENCE</scope>
    <source>
        <strain evidence="6 8">I ESC-2004</strain>
    </source>
</reference>
<dbReference type="PROSITE" id="PS01124">
    <property type="entry name" value="HTH_ARAC_FAMILY_2"/>
    <property type="match status" value="1"/>
</dbReference>
<dbReference type="InterPro" id="IPR018060">
    <property type="entry name" value="HTH_AraC"/>
</dbReference>
<evidence type="ECO:0000313" key="8">
    <source>
        <dbReference type="Proteomes" id="UP000014760"/>
    </source>
</evidence>
<dbReference type="PRINTS" id="PR00032">
    <property type="entry name" value="HTHARAC"/>
</dbReference>
<accession>R7TRV0</accession>
<dbReference type="Pfam" id="PF12833">
    <property type="entry name" value="HTH_18"/>
    <property type="match status" value="1"/>
</dbReference>
<dbReference type="PANTHER" id="PTHR11019:SF159">
    <property type="entry name" value="TRANSCRIPTIONAL REGULATOR-RELATED"/>
    <property type="match status" value="1"/>
</dbReference>
<sequence>FQLNVTPLLRELILRVCQWPVHYPEKGAETRLAGVLLDEIQNAEHSSLQLPLPTDRRLQMVVNLLMETPAGKWTIGELAHQAGASERTISRRFKEETGMSFNHWRQQLLLLKALELLSENGSVTEVSTSLGFASDSAFISMFRRLMGVSPGRYLKQ</sequence>
<dbReference type="GO" id="GO:0003700">
    <property type="term" value="F:DNA-binding transcription factor activity"/>
    <property type="evidence" value="ECO:0007669"/>
    <property type="project" value="InterPro"/>
</dbReference>
<evidence type="ECO:0000313" key="7">
    <source>
        <dbReference type="EnsemblMetazoa" id="CapteP131423"/>
    </source>
</evidence>
<dbReference type="EMBL" id="AMQN01028166">
    <property type="status" value="NOT_ANNOTATED_CDS"/>
    <property type="molecule type" value="Genomic_DNA"/>
</dbReference>
<dbReference type="AlphaFoldDB" id="R7TRV0"/>
<proteinExistence type="predicted"/>
<evidence type="ECO:0000259" key="5">
    <source>
        <dbReference type="PROSITE" id="PS01124"/>
    </source>
</evidence>
<protein>
    <recommendedName>
        <fullName evidence="5">HTH araC/xylS-type domain-containing protein</fullName>
    </recommendedName>
</protein>